<feature type="compositionally biased region" description="Polar residues" evidence="1">
    <location>
        <begin position="847"/>
        <end position="872"/>
    </location>
</feature>
<dbReference type="OrthoDB" id="10038834at2759"/>
<feature type="region of interest" description="Disordered" evidence="1">
    <location>
        <begin position="825"/>
        <end position="876"/>
    </location>
</feature>
<evidence type="ECO:0000259" key="3">
    <source>
        <dbReference type="Pfam" id="PF12470"/>
    </source>
</evidence>
<protein>
    <submittedName>
        <fullName evidence="4">Suppressor of fused</fullName>
    </submittedName>
</protein>
<dbReference type="PANTHER" id="PTHR10928">
    <property type="entry name" value="SUPPRESSOR OF FUSED"/>
    <property type="match status" value="1"/>
</dbReference>
<evidence type="ECO:0000256" key="1">
    <source>
        <dbReference type="SAM" id="MobiDB-lite"/>
    </source>
</evidence>
<organism evidence="4 5">
    <name type="scientific">Fasciola gigantica</name>
    <name type="common">Giant liver fluke</name>
    <dbReference type="NCBI Taxonomy" id="46835"/>
    <lineage>
        <taxon>Eukaryota</taxon>
        <taxon>Metazoa</taxon>
        <taxon>Spiralia</taxon>
        <taxon>Lophotrochozoa</taxon>
        <taxon>Platyhelminthes</taxon>
        <taxon>Trematoda</taxon>
        <taxon>Digenea</taxon>
        <taxon>Plagiorchiida</taxon>
        <taxon>Echinostomata</taxon>
        <taxon>Echinostomatoidea</taxon>
        <taxon>Fasciolidae</taxon>
        <taxon>Fasciola</taxon>
    </lineage>
</organism>
<dbReference type="EMBL" id="SUNJ01011483">
    <property type="protein sequence ID" value="TPP58841.1"/>
    <property type="molecule type" value="Genomic_DNA"/>
</dbReference>
<gene>
    <name evidence="4" type="ORF">FGIG_04115</name>
</gene>
<feature type="domain" description="Suppressor of fused C-terminal" evidence="3">
    <location>
        <begin position="673"/>
        <end position="787"/>
    </location>
</feature>
<feature type="compositionally biased region" description="Polar residues" evidence="1">
    <location>
        <begin position="172"/>
        <end position="183"/>
    </location>
</feature>
<feature type="domain" description="Suppressor of fused-like" evidence="2">
    <location>
        <begin position="229"/>
        <end position="331"/>
    </location>
</feature>
<evidence type="ECO:0000313" key="5">
    <source>
        <dbReference type="Proteomes" id="UP000316759"/>
    </source>
</evidence>
<dbReference type="Pfam" id="PF12470">
    <property type="entry name" value="SUFU_C"/>
    <property type="match status" value="1"/>
</dbReference>
<dbReference type="STRING" id="46835.A0A504YEA0"/>
<dbReference type="InterPro" id="IPR007768">
    <property type="entry name" value="Suppressor_of_fused"/>
</dbReference>
<dbReference type="SUPFAM" id="SSF103359">
    <property type="entry name" value="Suppressor of Fused, N-terminal domain"/>
    <property type="match status" value="2"/>
</dbReference>
<name>A0A504YEA0_FASGI</name>
<reference evidence="4 5" key="1">
    <citation type="submission" date="2019-04" db="EMBL/GenBank/DDBJ databases">
        <title>Annotation for the trematode Fasciola gigantica.</title>
        <authorList>
            <person name="Choi Y.-J."/>
        </authorList>
    </citation>
    <scope>NUCLEOTIDE SEQUENCE [LARGE SCALE GENOMIC DNA]</scope>
    <source>
        <strain evidence="4">Uganda_cow_1</strain>
    </source>
</reference>
<dbReference type="InterPro" id="IPR038489">
    <property type="entry name" value="SUFU_C_sf"/>
</dbReference>
<feature type="domain" description="Suppressor of fused-like" evidence="2">
    <location>
        <begin position="63"/>
        <end position="168"/>
    </location>
</feature>
<accession>A0A504YEA0</accession>
<keyword evidence="5" id="KW-1185">Reference proteome</keyword>
<proteinExistence type="predicted"/>
<feature type="region of interest" description="Disordered" evidence="1">
    <location>
        <begin position="379"/>
        <end position="450"/>
    </location>
</feature>
<feature type="region of interest" description="Disordered" evidence="1">
    <location>
        <begin position="162"/>
        <end position="190"/>
    </location>
</feature>
<dbReference type="GO" id="GO:0005634">
    <property type="term" value="C:nucleus"/>
    <property type="evidence" value="ECO:0007669"/>
    <property type="project" value="TreeGrafter"/>
</dbReference>
<evidence type="ECO:0000313" key="4">
    <source>
        <dbReference type="EMBL" id="TPP58841.1"/>
    </source>
</evidence>
<dbReference type="AlphaFoldDB" id="A0A504YEA0"/>
<dbReference type="Proteomes" id="UP000316759">
    <property type="component" value="Unassembled WGS sequence"/>
</dbReference>
<dbReference type="Pfam" id="PF05076">
    <property type="entry name" value="SUFU"/>
    <property type="match status" value="2"/>
</dbReference>
<dbReference type="PANTHER" id="PTHR10928:SF2">
    <property type="entry name" value="SUPPRESSOR OF FUSED HOMOLOG"/>
    <property type="match status" value="1"/>
</dbReference>
<sequence>MSHHKFGSVLGPISSSTVPSGPQIVREEQALGLKAIYAACRILYPDQPTPLQVTALRKFWMGGPDPLDFINMYSNPGSTELGSPAHWHYVTNGLSDLYGDSRLHSQCTSTDDPSGFGFELTLRVRRDPSELNPPTWPAHLLQSLARYVFHSQAQLMVGDHIPWPSALDKPPQTVQPSNTSGRPSETADPDAQSIAMAAAATAASFLAAKSGGSLSPSSGALSNPSTYASMVAAALAAVNSTKGDRNVARNSTGKTNKEDGGSRIRHMLLVEDPQLKKITTPYGYVQFLQLVGLCDEELRLVQRWTGSHVAELMRRLPDTGGSLLVTDMRRKLSLFELEPQLFDYVNEHLRREGSNLSGVTTQYFAWAPISPSAIGELLPGESEARRPRQSTRCSTGSDYSGNVRPVANRLYQSTQHADDPCVPTDLSMPRVSEPRSRSQHSPGPTAMDTDEVVVPSFSRTQKPADEDEFVDVVGDTGPSSMLDTKTYSIKNKDTKQMLDVSTKPSTSLAAAVSGTPSANYSVNKAMDSQSTSAPGGFSPWCGRLETAGERSGNQSGAVCKSFCLINGTHYQLDDFSFPYLSASMTNRSTDINNLGSASRTLSGTPTTDLSNPVLGPLGFRPFGMDSPGFRPGSNSLFRPALEIGALRTPGSTGDGSAPCTPLAHLSLSPASLDLYPTRVVKCLDMHLCREAGEMLPLAVSDRLKHGRHFTFLNAHFPDHAITLVPSGVSGALVSEDTPYVARGPWLQVLLPDDFLERLEFQFSCLMYPDDIQLPLVFRWPERGLRICLVDPSPKTNLTPNFQSSVGPWNANPLLPKAMALSIPESTAGRDGSFPLPESSIPGPNKSLPRTISISSRTPDQLGSPTTSPSTVSLFPPGFFPPPPPVLAAMIAGHNIDQRATVATAQPVSPDSLRSPPTNRTPDVLLSGWMKFFGTFMNQREQSGHMAQSVPPVPNTFPPEAFQAALSPVQPLGPLSTTYLGPDCQTNMRYSLPSTNPQR</sequence>
<dbReference type="GO" id="GO:0005737">
    <property type="term" value="C:cytoplasm"/>
    <property type="evidence" value="ECO:0007669"/>
    <property type="project" value="TreeGrafter"/>
</dbReference>
<comment type="caution">
    <text evidence="4">The sequence shown here is derived from an EMBL/GenBank/DDBJ whole genome shotgun (WGS) entry which is preliminary data.</text>
</comment>
<feature type="compositionally biased region" description="Polar residues" evidence="1">
    <location>
        <begin position="390"/>
        <end position="400"/>
    </location>
</feature>
<dbReference type="InterPro" id="IPR020941">
    <property type="entry name" value="SUFU-like_domain"/>
</dbReference>
<dbReference type="Gene3D" id="3.30.1360.230">
    <property type="entry name" value="Sufu, C-terminal domain"/>
    <property type="match status" value="1"/>
</dbReference>
<evidence type="ECO:0000259" key="2">
    <source>
        <dbReference type="Pfam" id="PF05076"/>
    </source>
</evidence>
<dbReference type="InterPro" id="IPR024314">
    <property type="entry name" value="SUFU_C"/>
</dbReference>
<dbReference type="InterPro" id="IPR037181">
    <property type="entry name" value="SUFU_N"/>
</dbReference>